<dbReference type="SFLD" id="SFLDG01019">
    <property type="entry name" value="Terpene_Cyclase_Like_1_C_Termi"/>
    <property type="match status" value="1"/>
</dbReference>
<proteinExistence type="inferred from homology"/>
<gene>
    <name evidence="8" type="ORF">MANES_02G203900v8</name>
</gene>
<dbReference type="InterPro" id="IPR005630">
    <property type="entry name" value="Terpene_synthase_metal-bd"/>
</dbReference>
<dbReference type="Pfam" id="PF03936">
    <property type="entry name" value="Terpene_synth_C"/>
    <property type="match status" value="1"/>
</dbReference>
<keyword evidence="9" id="KW-1185">Reference proteome</keyword>
<organism evidence="8 9">
    <name type="scientific">Manihot esculenta</name>
    <name type="common">Cassava</name>
    <name type="synonym">Jatropha manihot</name>
    <dbReference type="NCBI Taxonomy" id="3983"/>
    <lineage>
        <taxon>Eukaryota</taxon>
        <taxon>Viridiplantae</taxon>
        <taxon>Streptophyta</taxon>
        <taxon>Embryophyta</taxon>
        <taxon>Tracheophyta</taxon>
        <taxon>Spermatophyta</taxon>
        <taxon>Magnoliopsida</taxon>
        <taxon>eudicotyledons</taxon>
        <taxon>Gunneridae</taxon>
        <taxon>Pentapetalae</taxon>
        <taxon>rosids</taxon>
        <taxon>fabids</taxon>
        <taxon>Malpighiales</taxon>
        <taxon>Euphorbiaceae</taxon>
        <taxon>Crotonoideae</taxon>
        <taxon>Manihoteae</taxon>
        <taxon>Manihot</taxon>
    </lineage>
</organism>
<evidence type="ECO:0000256" key="2">
    <source>
        <dbReference type="ARBA" id="ARBA00006333"/>
    </source>
</evidence>
<dbReference type="STRING" id="3983.A0A2C9WFN2"/>
<evidence type="ECO:0000259" key="7">
    <source>
        <dbReference type="Pfam" id="PF03936"/>
    </source>
</evidence>
<comment type="similarity">
    <text evidence="2">Belongs to the terpene synthase family.</text>
</comment>
<name>A0A2C9WFN2_MANES</name>
<evidence type="ECO:0000256" key="1">
    <source>
        <dbReference type="ARBA" id="ARBA00001946"/>
    </source>
</evidence>
<dbReference type="EMBL" id="CM004388">
    <property type="protein sequence ID" value="OAY58747.1"/>
    <property type="molecule type" value="Genomic_DNA"/>
</dbReference>
<dbReference type="GO" id="GO:0046246">
    <property type="term" value="P:terpene biosynthetic process"/>
    <property type="evidence" value="ECO:0000318"/>
    <property type="project" value="GO_Central"/>
</dbReference>
<dbReference type="OMA" id="KESKWAN"/>
<evidence type="ECO:0000256" key="5">
    <source>
        <dbReference type="ARBA" id="ARBA00023239"/>
    </source>
</evidence>
<dbReference type="Gramene" id="Manes.02G203900.4.v8.1">
    <property type="protein sequence ID" value="Manes.02G203900.4.v8.1.CDS"/>
    <property type="gene ID" value="Manes.02G203900.v8.1"/>
</dbReference>
<evidence type="ECO:0000256" key="3">
    <source>
        <dbReference type="ARBA" id="ARBA00022723"/>
    </source>
</evidence>
<feature type="domain" description="Terpene synthase N-terminal" evidence="6">
    <location>
        <begin position="22"/>
        <end position="194"/>
    </location>
</feature>
<evidence type="ECO:0000313" key="9">
    <source>
        <dbReference type="Proteomes" id="UP000091857"/>
    </source>
</evidence>
<comment type="cofactor">
    <cofactor evidence="1">
        <name>Mg(2+)</name>
        <dbReference type="ChEBI" id="CHEBI:18420"/>
    </cofactor>
</comment>
<dbReference type="InterPro" id="IPR044814">
    <property type="entry name" value="Terpene_cyclase_plant_C1"/>
</dbReference>
<keyword evidence="4" id="KW-0460">Magnesium</keyword>
<dbReference type="SUPFAM" id="SSF48576">
    <property type="entry name" value="Terpenoid synthases"/>
    <property type="match status" value="1"/>
</dbReference>
<evidence type="ECO:0000256" key="4">
    <source>
        <dbReference type="ARBA" id="ARBA00022842"/>
    </source>
</evidence>
<dbReference type="CDD" id="cd00684">
    <property type="entry name" value="Terpene_cyclase_plant_C1"/>
    <property type="match status" value="1"/>
</dbReference>
<dbReference type="Gene3D" id="1.10.600.10">
    <property type="entry name" value="Farnesyl Diphosphate Synthase"/>
    <property type="match status" value="1"/>
</dbReference>
<dbReference type="OrthoDB" id="829987at2759"/>
<reference evidence="9" key="1">
    <citation type="journal article" date="2016" name="Nat. Biotechnol.">
        <title>Sequencing wild and cultivated cassava and related species reveals extensive interspecific hybridization and genetic diversity.</title>
        <authorList>
            <person name="Bredeson J.V."/>
            <person name="Lyons J.B."/>
            <person name="Prochnik S.E."/>
            <person name="Wu G.A."/>
            <person name="Ha C.M."/>
            <person name="Edsinger-Gonzales E."/>
            <person name="Grimwood J."/>
            <person name="Schmutz J."/>
            <person name="Rabbi I.Y."/>
            <person name="Egesi C."/>
            <person name="Nauluvula P."/>
            <person name="Lebot V."/>
            <person name="Ndunguru J."/>
            <person name="Mkamilo G."/>
            <person name="Bart R.S."/>
            <person name="Setter T.L."/>
            <person name="Gleadow R.M."/>
            <person name="Kulakow P."/>
            <person name="Ferguson M.E."/>
            <person name="Rounsley S."/>
            <person name="Rokhsar D.S."/>
        </authorList>
    </citation>
    <scope>NUCLEOTIDE SEQUENCE [LARGE SCALE GENOMIC DNA]</scope>
    <source>
        <strain evidence="9">cv. AM560-2</strain>
    </source>
</reference>
<accession>A0A2C9WFN2</accession>
<dbReference type="GO" id="GO:0000287">
    <property type="term" value="F:magnesium ion binding"/>
    <property type="evidence" value="ECO:0007669"/>
    <property type="project" value="InterPro"/>
</dbReference>
<evidence type="ECO:0000259" key="6">
    <source>
        <dbReference type="Pfam" id="PF01397"/>
    </source>
</evidence>
<dbReference type="FunFam" id="1.50.10.130:FF:000001">
    <property type="entry name" value="Isoprene synthase, chloroplastic"/>
    <property type="match status" value="1"/>
</dbReference>
<dbReference type="InterPro" id="IPR050148">
    <property type="entry name" value="Terpene_synthase-like"/>
</dbReference>
<protein>
    <submittedName>
        <fullName evidence="8">Uncharacterized protein</fullName>
    </submittedName>
</protein>
<dbReference type="InterPro" id="IPR036965">
    <property type="entry name" value="Terpene_synth_N_sf"/>
</dbReference>
<dbReference type="Proteomes" id="UP000091857">
    <property type="component" value="Chromosome 2"/>
</dbReference>
<keyword evidence="5" id="KW-0456">Lyase</keyword>
<sequence>MALQAATQRAQVRRTAQFHPTVWGDYFIKHVSDNEMLSVWTEEAKVLKEEVRRMLVTSVTGYKPSEKLYLVDAIQRLGISYHFEREIEEALKQIFQDFEDEDVNLGIVALRFRLLRQQGYNVSSDVFNKFKDGEGNFKEDLISDVQGLLSLYEASYLSVQGEDILDETLEFTKTHLTKATQFGSPLADQVSYALRWPTRRGLPRKESRDYFSIYQQDDAHVKPLLKLAKLDYNIVQTLHQRDMKIITKWWMDLDFTTKLPFSRDRVIECSFWALGTFAEPQYVFARQVLSKTIAMLSVMDDIYDVHGTIEELELFTKVVERWDISMKDQLPDYMKVYFEAFLDFYAEIEAVTTKEGRSFCIHYAKEAVKKQVRAYITEARWFNSDYVPTLEEYISNGVISCSYPFLITLSFCGMGEVASKETFDWLFTEPKLLYAASGFARLTDDIRSHEFEQERGHVASIVECYMKQHGVSQKQAYDELNKIITNLWKDLNEQLLKENAHLPKPLLMCILNMVRAIDVVYKDIDGYTNSNTSLKDILVTFLVNPVAV</sequence>
<dbReference type="SUPFAM" id="SSF48239">
    <property type="entry name" value="Terpenoid cyclases/Protein prenyltransferases"/>
    <property type="match status" value="1"/>
</dbReference>
<keyword evidence="3" id="KW-0479">Metal-binding</keyword>
<dbReference type="Gene3D" id="1.50.10.130">
    <property type="entry name" value="Terpene synthase, N-terminal domain"/>
    <property type="match status" value="1"/>
</dbReference>
<dbReference type="PANTHER" id="PTHR31225">
    <property type="entry name" value="OS04G0344100 PROTEIN-RELATED"/>
    <property type="match status" value="1"/>
</dbReference>
<dbReference type="InterPro" id="IPR001906">
    <property type="entry name" value="Terpene_synth_N"/>
</dbReference>
<dbReference type="InterPro" id="IPR008930">
    <property type="entry name" value="Terpenoid_cyclase/PrenylTrfase"/>
</dbReference>
<feature type="domain" description="Terpene synthase metal-binding" evidence="7">
    <location>
        <begin position="252"/>
        <end position="490"/>
    </location>
</feature>
<dbReference type="InterPro" id="IPR008949">
    <property type="entry name" value="Isoprenoid_synthase_dom_sf"/>
</dbReference>
<comment type="caution">
    <text evidence="8">The sequence shown here is derived from an EMBL/GenBank/DDBJ whole genome shotgun (WGS) entry which is preliminary data.</text>
</comment>
<dbReference type="FunFam" id="1.10.600.10:FF:000007">
    <property type="entry name" value="Isoprene synthase, chloroplastic"/>
    <property type="match status" value="1"/>
</dbReference>
<dbReference type="Gramene" id="Manes.02G203900.3.v8.1">
    <property type="protein sequence ID" value="Manes.02G203900.3.v8.1.CDS"/>
    <property type="gene ID" value="Manes.02G203900.v8.1"/>
</dbReference>
<dbReference type="GO" id="GO:0016102">
    <property type="term" value="P:diterpenoid biosynthetic process"/>
    <property type="evidence" value="ECO:0007669"/>
    <property type="project" value="InterPro"/>
</dbReference>
<dbReference type="SFLD" id="SFLDS00005">
    <property type="entry name" value="Isoprenoid_Synthase_Type_I"/>
    <property type="match status" value="1"/>
</dbReference>
<dbReference type="Pfam" id="PF01397">
    <property type="entry name" value="Terpene_synth"/>
    <property type="match status" value="1"/>
</dbReference>
<dbReference type="AlphaFoldDB" id="A0A2C9WFN2"/>
<dbReference type="PANTHER" id="PTHR31225:SF113">
    <property type="entry name" value="TERPENE SYNTHASE 3-RELATED"/>
    <property type="match status" value="1"/>
</dbReference>
<dbReference type="GO" id="GO:0010333">
    <property type="term" value="F:terpene synthase activity"/>
    <property type="evidence" value="ECO:0000318"/>
    <property type="project" value="GO_Central"/>
</dbReference>
<evidence type="ECO:0000313" key="8">
    <source>
        <dbReference type="EMBL" id="OAY58747.1"/>
    </source>
</evidence>
<dbReference type="InterPro" id="IPR034741">
    <property type="entry name" value="Terpene_cyclase-like_1_C"/>
</dbReference>